<keyword evidence="4 7" id="KW-0812">Transmembrane</keyword>
<evidence type="ECO:0000256" key="2">
    <source>
        <dbReference type="ARBA" id="ARBA00007430"/>
    </source>
</evidence>
<organism evidence="8 9">
    <name type="scientific">Aquamicrobium aerolatum DSM 21857</name>
    <dbReference type="NCBI Taxonomy" id="1121003"/>
    <lineage>
        <taxon>Bacteria</taxon>
        <taxon>Pseudomonadati</taxon>
        <taxon>Pseudomonadota</taxon>
        <taxon>Alphaproteobacteria</taxon>
        <taxon>Hyphomicrobiales</taxon>
        <taxon>Phyllobacteriaceae</taxon>
        <taxon>Aerobium</taxon>
    </lineage>
</organism>
<evidence type="ECO:0000256" key="5">
    <source>
        <dbReference type="ARBA" id="ARBA00022989"/>
    </source>
</evidence>
<sequence>MVMVVETKPTPKAVLRGVPAPEKPDASLRARVLRAVGWSMAAHVSGYGLRFVASLAMTRLLAPEMFGVMAVATVVQVVTAMLCDVGLRQAVIQSPRGDNRDFLDTAWTMQIIRGGIIWVVCCLCALAIVWAVNSGFFEPGSVYADPVLPYIIVVISLSAVIMGFQSTKSMTSDRHLNQRQLAMVELVSQAAALIVAFIIGYATGSIWSFVVSALAGAIVNVAMTHFYLPGTRNRWRLDPACFRELIGFGRWMFISSLFTVLAANGDRIMLAGWTDPVVLGLYVLAFNLIAMIDGAGGRLFWSVGTAAFSKIANERPEAMRAAYYRSRLPFDIIYVGCGGILYGGGEAIIQVLYDARYEQAGRILQILSFGLLLSRFGLTSALFLALGKPKYLGLIAGIKAAALFITVPLGHHIMGFDGALWGIALHGVVTVPVIFFLKWREGLGRPWFELAVLCFWPVGYAIGQLTSAALLWLPGVF</sequence>
<feature type="transmembrane region" description="Helical" evidence="7">
    <location>
        <begin position="322"/>
        <end position="343"/>
    </location>
</feature>
<feature type="transmembrane region" description="Helical" evidence="7">
    <location>
        <begin position="391"/>
        <end position="413"/>
    </location>
</feature>
<dbReference type="PANTHER" id="PTHR30250">
    <property type="entry name" value="PST FAMILY PREDICTED COLANIC ACID TRANSPORTER"/>
    <property type="match status" value="1"/>
</dbReference>
<feature type="transmembrane region" description="Helical" evidence="7">
    <location>
        <begin position="450"/>
        <end position="473"/>
    </location>
</feature>
<dbReference type="AlphaFoldDB" id="A0A1I3R3R5"/>
<dbReference type="GO" id="GO:0005886">
    <property type="term" value="C:plasma membrane"/>
    <property type="evidence" value="ECO:0007669"/>
    <property type="project" value="UniProtKB-SubCell"/>
</dbReference>
<dbReference type="InterPro" id="IPR050833">
    <property type="entry name" value="Poly_Biosynth_Transport"/>
</dbReference>
<proteinExistence type="inferred from homology"/>
<comment type="subcellular location">
    <subcellularLocation>
        <location evidence="1">Cell membrane</location>
        <topology evidence="1">Multi-pass membrane protein</topology>
    </subcellularLocation>
</comment>
<dbReference type="Proteomes" id="UP000242763">
    <property type="component" value="Unassembled WGS sequence"/>
</dbReference>
<feature type="transmembrane region" description="Helical" evidence="7">
    <location>
        <begin position="363"/>
        <end position="384"/>
    </location>
</feature>
<evidence type="ECO:0000256" key="4">
    <source>
        <dbReference type="ARBA" id="ARBA00022692"/>
    </source>
</evidence>
<evidence type="ECO:0000256" key="1">
    <source>
        <dbReference type="ARBA" id="ARBA00004651"/>
    </source>
</evidence>
<protein>
    <submittedName>
        <fullName evidence="8">Membrane protein involved in the export of O-antigen and teichoic acid</fullName>
    </submittedName>
</protein>
<feature type="transmembrane region" description="Helical" evidence="7">
    <location>
        <begin position="107"/>
        <end position="132"/>
    </location>
</feature>
<feature type="transmembrane region" description="Helical" evidence="7">
    <location>
        <begin position="147"/>
        <end position="164"/>
    </location>
</feature>
<feature type="transmembrane region" description="Helical" evidence="7">
    <location>
        <begin position="65"/>
        <end position="87"/>
    </location>
</feature>
<gene>
    <name evidence="8" type="ORF">SAMN03080618_02863</name>
</gene>
<keyword evidence="9" id="KW-1185">Reference proteome</keyword>
<feature type="transmembrane region" description="Helical" evidence="7">
    <location>
        <begin position="184"/>
        <end position="203"/>
    </location>
</feature>
<evidence type="ECO:0000313" key="8">
    <source>
        <dbReference type="EMBL" id="SFJ39896.1"/>
    </source>
</evidence>
<dbReference type="EMBL" id="FORF01000017">
    <property type="protein sequence ID" value="SFJ39896.1"/>
    <property type="molecule type" value="Genomic_DNA"/>
</dbReference>
<accession>A0A1I3R3R5</accession>
<evidence type="ECO:0000256" key="6">
    <source>
        <dbReference type="ARBA" id="ARBA00023136"/>
    </source>
</evidence>
<feature type="transmembrane region" description="Helical" evidence="7">
    <location>
        <begin position="248"/>
        <end position="265"/>
    </location>
</feature>
<feature type="transmembrane region" description="Helical" evidence="7">
    <location>
        <begin position="209"/>
        <end position="228"/>
    </location>
</feature>
<keyword evidence="6 7" id="KW-0472">Membrane</keyword>
<evidence type="ECO:0000256" key="3">
    <source>
        <dbReference type="ARBA" id="ARBA00022475"/>
    </source>
</evidence>
<reference evidence="9" key="1">
    <citation type="submission" date="2016-10" db="EMBL/GenBank/DDBJ databases">
        <authorList>
            <person name="Varghese N."/>
            <person name="Submissions S."/>
        </authorList>
    </citation>
    <scope>NUCLEOTIDE SEQUENCE [LARGE SCALE GENOMIC DNA]</scope>
    <source>
        <strain evidence="9">DSM 21857</strain>
    </source>
</reference>
<feature type="transmembrane region" description="Helical" evidence="7">
    <location>
        <begin position="277"/>
        <end position="301"/>
    </location>
</feature>
<evidence type="ECO:0000313" key="9">
    <source>
        <dbReference type="Proteomes" id="UP000242763"/>
    </source>
</evidence>
<dbReference type="STRING" id="1121003.SAMN03080618_02863"/>
<dbReference type="Pfam" id="PF13440">
    <property type="entry name" value="Polysacc_synt_3"/>
    <property type="match status" value="1"/>
</dbReference>
<evidence type="ECO:0000256" key="7">
    <source>
        <dbReference type="SAM" id="Phobius"/>
    </source>
</evidence>
<comment type="similarity">
    <text evidence="2">Belongs to the polysaccharide synthase family.</text>
</comment>
<dbReference type="PANTHER" id="PTHR30250:SF10">
    <property type="entry name" value="LIPOPOLYSACCHARIDE BIOSYNTHESIS PROTEIN WZXC"/>
    <property type="match status" value="1"/>
</dbReference>
<keyword evidence="5 7" id="KW-1133">Transmembrane helix</keyword>
<name>A0A1I3R3R5_9HYPH</name>
<keyword evidence="3" id="KW-1003">Cell membrane</keyword>
<feature type="transmembrane region" description="Helical" evidence="7">
    <location>
        <begin position="419"/>
        <end position="438"/>
    </location>
</feature>